<dbReference type="AlphaFoldDB" id="A0A8H5NB43"/>
<feature type="compositionally biased region" description="Basic and acidic residues" evidence="2">
    <location>
        <begin position="428"/>
        <end position="438"/>
    </location>
</feature>
<feature type="region of interest" description="Disordered" evidence="2">
    <location>
        <begin position="796"/>
        <end position="843"/>
    </location>
</feature>
<feature type="coiled-coil region" evidence="1">
    <location>
        <begin position="900"/>
        <end position="956"/>
    </location>
</feature>
<dbReference type="SUPFAM" id="SSF48350">
    <property type="entry name" value="GTPase activation domain, GAP"/>
    <property type="match status" value="1"/>
</dbReference>
<feature type="compositionally biased region" description="Basic and acidic residues" evidence="2">
    <location>
        <begin position="802"/>
        <end position="812"/>
    </location>
</feature>
<dbReference type="InterPro" id="IPR000198">
    <property type="entry name" value="RhoGAP_dom"/>
</dbReference>
<feature type="compositionally biased region" description="Polar residues" evidence="2">
    <location>
        <begin position="598"/>
        <end position="613"/>
    </location>
</feature>
<dbReference type="PROSITE" id="PS50238">
    <property type="entry name" value="RHOGAP"/>
    <property type="match status" value="1"/>
</dbReference>
<feature type="compositionally biased region" description="Polar residues" evidence="2">
    <location>
        <begin position="448"/>
        <end position="473"/>
    </location>
</feature>
<dbReference type="Pfam" id="PF00620">
    <property type="entry name" value="RhoGAP"/>
    <property type="match status" value="1"/>
</dbReference>
<dbReference type="GO" id="GO:0007165">
    <property type="term" value="P:signal transduction"/>
    <property type="evidence" value="ECO:0007669"/>
    <property type="project" value="InterPro"/>
</dbReference>
<feature type="region of interest" description="Disordered" evidence="2">
    <location>
        <begin position="1032"/>
        <end position="1064"/>
    </location>
</feature>
<feature type="region of interest" description="Disordered" evidence="2">
    <location>
        <begin position="548"/>
        <end position="698"/>
    </location>
</feature>
<feature type="compositionally biased region" description="Polar residues" evidence="2">
    <location>
        <begin position="399"/>
        <end position="408"/>
    </location>
</feature>
<feature type="compositionally biased region" description="Basic residues" evidence="2">
    <location>
        <begin position="481"/>
        <end position="497"/>
    </location>
</feature>
<feature type="domain" description="Rho-GAP" evidence="3">
    <location>
        <begin position="2"/>
        <end position="221"/>
    </location>
</feature>
<feature type="compositionally biased region" description="Basic and acidic residues" evidence="2">
    <location>
        <begin position="296"/>
        <end position="316"/>
    </location>
</feature>
<gene>
    <name evidence="4" type="ORF">FMEXI_372</name>
</gene>
<evidence type="ECO:0000259" key="3">
    <source>
        <dbReference type="PROSITE" id="PS50238"/>
    </source>
</evidence>
<name>A0A8H5NB43_9HYPO</name>
<proteinExistence type="predicted"/>
<sequence length="1088" mass="119955">MLYLPPEHTPSALILPTCIRATAHHIAQHVTTRGIFRIPGSIRVVNMLFDYYCCTDNIDITNTVRCANLPMHVQASVHDVASTFKRLLSVIPGGILGSLALFDALVAIHSQLQGDPEFPRTKQTKVRARLIALAIATVQSQFRRELICAVFGLLSLIGRVAEITPREDEEGRSLPTGDLMGYNALGIVFGPLLIGDLLGLYSMKLAAPKAGLLVLPLRSPRSRQDRNGRKTLGNELGAPPTMDKILIANTIAEMLIVNWRDVVRQMKSLGMNRPHPRSTSPQDDTNENGFVIRKPQGWDREWRGSEAGDQILREDSPEPPTPTLGISKQRSRSRGSSASKRLAARPNIGCLSPTVEESVHDEDKSQRSAQTGGGSSYVQTPQNLHIPTGAVHLEDSNYATKDTPQSESAHIAPTPTPATRTRGLINRDGSRLSQDDVPPRTSSKRGTKTTPIQQTSAEEPTSQDTSRVSTTEAPSIERKGAIRKKYPGKAKALKPRRQSIAVEWTKPARSSDTSMDRPGSTNLEFSSEKEALEAALKAHFQELRELDSMDQRKSSASTNVDQNSQMSTFANTPKGLHSSIDRPEEGSEYTVHGDKTRTQALQDANSASTTPRQFYSPMQGELPSNGSQSLEYDETQKQAKGIGTETPERRHSRVVSLPAETPKTEKQRTVSSPWFSVPKRKSMAPTPPTLTPTDNPGGVRAMAAKFETDRSTEISPTKPRSASKTQDLILQFSQESPTKSILSTRSVSTLGHPRNVSISSQDRRPRPSAINTVIDEALDQNLRVSIREEAAMRAVELQQADKGQKSSSHEQPEMLAQRQTIPRRKPVPGSRGKEASLENPRSLGTMMPYPEQPPIAQHLNLIRPVSSASNTQYGADPLVPQNVSTPFQRPGSTTTLHAQIRSLQRQLDLKTEEAVHLRRQLEVQGDADVGTLSQQLREAKREAQTWRERAESAERRIKVFERFTARLKGIREAVGVDPRNVDTDLTAKYLEEGVTGQKESTFLEKAMGYETDSSGRTEDAGVVKARIRRCLHGLTDGPPDKPSFGLDEIQETGPERPKRDISPSTVEVWMAAQELLQLDEAQGQRKDE</sequence>
<feature type="compositionally biased region" description="Basic and acidic residues" evidence="2">
    <location>
        <begin position="579"/>
        <end position="597"/>
    </location>
</feature>
<dbReference type="EMBL" id="JAAOAM010000009">
    <property type="protein sequence ID" value="KAF5558398.1"/>
    <property type="molecule type" value="Genomic_DNA"/>
</dbReference>
<dbReference type="CDD" id="cd00159">
    <property type="entry name" value="RhoGAP"/>
    <property type="match status" value="1"/>
</dbReference>
<feature type="region of interest" description="Disordered" evidence="2">
    <location>
        <begin position="399"/>
        <end position="522"/>
    </location>
</feature>
<reference evidence="4 5" key="1">
    <citation type="submission" date="2020-05" db="EMBL/GenBank/DDBJ databases">
        <title>Identification and distribution of gene clusters putatively required for synthesis of sphingolipid metabolism inhibitors in phylogenetically diverse species of the filamentous fungus Fusarium.</title>
        <authorList>
            <person name="Kim H.-S."/>
            <person name="Busman M."/>
            <person name="Brown D.W."/>
            <person name="Divon H."/>
            <person name="Uhlig S."/>
            <person name="Proctor R.H."/>
        </authorList>
    </citation>
    <scope>NUCLEOTIDE SEQUENCE [LARGE SCALE GENOMIC DNA]</scope>
    <source>
        <strain evidence="4 5">NRRL 53147</strain>
    </source>
</reference>
<dbReference type="Gene3D" id="1.10.555.10">
    <property type="entry name" value="Rho GTPase activation protein"/>
    <property type="match status" value="1"/>
</dbReference>
<keyword evidence="5" id="KW-1185">Reference proteome</keyword>
<organism evidence="4 5">
    <name type="scientific">Fusarium mexicanum</name>
    <dbReference type="NCBI Taxonomy" id="751941"/>
    <lineage>
        <taxon>Eukaryota</taxon>
        <taxon>Fungi</taxon>
        <taxon>Dikarya</taxon>
        <taxon>Ascomycota</taxon>
        <taxon>Pezizomycotina</taxon>
        <taxon>Sordariomycetes</taxon>
        <taxon>Hypocreomycetidae</taxon>
        <taxon>Hypocreales</taxon>
        <taxon>Nectriaceae</taxon>
        <taxon>Fusarium</taxon>
        <taxon>Fusarium fujikuroi species complex</taxon>
    </lineage>
</organism>
<dbReference type="SMART" id="SM00324">
    <property type="entry name" value="RhoGAP"/>
    <property type="match status" value="1"/>
</dbReference>
<keyword evidence="1" id="KW-0175">Coiled coil</keyword>
<evidence type="ECO:0000313" key="4">
    <source>
        <dbReference type="EMBL" id="KAF5558398.1"/>
    </source>
</evidence>
<protein>
    <submittedName>
        <fullName evidence="4">Rho-GTPase-activating 6</fullName>
    </submittedName>
</protein>
<dbReference type="InterPro" id="IPR008936">
    <property type="entry name" value="Rho_GTPase_activation_prot"/>
</dbReference>
<feature type="region of interest" description="Disordered" evidence="2">
    <location>
        <begin position="270"/>
        <end position="382"/>
    </location>
</feature>
<evidence type="ECO:0000313" key="5">
    <source>
        <dbReference type="Proteomes" id="UP000522262"/>
    </source>
</evidence>
<evidence type="ECO:0000256" key="2">
    <source>
        <dbReference type="SAM" id="MobiDB-lite"/>
    </source>
</evidence>
<accession>A0A8H5NB43</accession>
<comment type="caution">
    <text evidence="4">The sequence shown here is derived from an EMBL/GenBank/DDBJ whole genome shotgun (WGS) entry which is preliminary data.</text>
</comment>
<feature type="compositionally biased region" description="Polar residues" evidence="2">
    <location>
        <begin position="554"/>
        <end position="571"/>
    </location>
</feature>
<evidence type="ECO:0000256" key="1">
    <source>
        <dbReference type="SAM" id="Coils"/>
    </source>
</evidence>
<dbReference type="Proteomes" id="UP000522262">
    <property type="component" value="Unassembled WGS sequence"/>
</dbReference>
<feature type="compositionally biased region" description="Basic and acidic residues" evidence="2">
    <location>
        <begin position="357"/>
        <end position="366"/>
    </location>
</feature>
<feature type="compositionally biased region" description="Low complexity" evidence="2">
    <location>
        <begin position="334"/>
        <end position="345"/>
    </location>
</feature>